<dbReference type="STRING" id="373668.SAMN05421786_11243"/>
<dbReference type="PANTHER" id="PTHR34220">
    <property type="entry name" value="SENSOR HISTIDINE KINASE YPDA"/>
    <property type="match status" value="1"/>
</dbReference>
<dbReference type="GO" id="GO:0016020">
    <property type="term" value="C:membrane"/>
    <property type="evidence" value="ECO:0007669"/>
    <property type="project" value="InterPro"/>
</dbReference>
<feature type="domain" description="Signal transduction histidine kinase internal region" evidence="2">
    <location>
        <begin position="156"/>
        <end position="231"/>
    </location>
</feature>
<dbReference type="RefSeq" id="WP_076553871.1">
    <property type="nucleotide sequence ID" value="NZ_FTOL01000012.1"/>
</dbReference>
<protein>
    <submittedName>
        <fullName evidence="3">Histidine kinase</fullName>
    </submittedName>
</protein>
<feature type="transmembrane region" description="Helical" evidence="1">
    <location>
        <begin position="12"/>
        <end position="29"/>
    </location>
</feature>
<evidence type="ECO:0000313" key="4">
    <source>
        <dbReference type="Proteomes" id="UP000186744"/>
    </source>
</evidence>
<accession>A0A1N7QLQ4</accession>
<feature type="transmembrane region" description="Helical" evidence="1">
    <location>
        <begin position="41"/>
        <end position="60"/>
    </location>
</feature>
<feature type="transmembrane region" description="Helical" evidence="1">
    <location>
        <begin position="72"/>
        <end position="92"/>
    </location>
</feature>
<dbReference type="InterPro" id="IPR036890">
    <property type="entry name" value="HATPase_C_sf"/>
</dbReference>
<dbReference type="OrthoDB" id="9809908at2"/>
<dbReference type="EMBL" id="FTOL01000012">
    <property type="protein sequence ID" value="SIT23714.1"/>
    <property type="molecule type" value="Genomic_DNA"/>
</dbReference>
<feature type="transmembrane region" description="Helical" evidence="1">
    <location>
        <begin position="125"/>
        <end position="142"/>
    </location>
</feature>
<dbReference type="AlphaFoldDB" id="A0A1N7QLQ4"/>
<sequence length="340" mass="40000">MGKLYLNKKTETGLHFLFWLLILYFMLVGKPLSLEIPELDLFFKTYSIVFVLTFYFNYVVVMPRIFKDFKWIKLLAGIIITYLFFTLTRFVIEQILTDWWLGQVNYTNPVLGSYLLDNLAYSSKPIIFSSFLWLIIHVIRLLEYNKVILEEQKNTEIKFLKAQINPHFIFNTLNNIYSMVHFQSPESLSAIEKLSSIMRFTTYEAQKEHIALSEELDYIKAYIELEELRHYENNIVKWQSGIKDEKQRIAPYILSPLIENALKHGAYSEKDPIEINIISDDKSLNFEVINSIGNKKTDKLGGIGLDNLKNRLDMLYHGKYKLETTRLENKFKASIQIQIS</sequence>
<dbReference type="Pfam" id="PF06580">
    <property type="entry name" value="His_kinase"/>
    <property type="match status" value="1"/>
</dbReference>
<keyword evidence="3" id="KW-0808">Transferase</keyword>
<keyword evidence="1" id="KW-0472">Membrane</keyword>
<reference evidence="4" key="1">
    <citation type="submission" date="2017-01" db="EMBL/GenBank/DDBJ databases">
        <authorList>
            <person name="Varghese N."/>
            <person name="Submissions S."/>
        </authorList>
    </citation>
    <scope>NUCLEOTIDE SEQUENCE [LARGE SCALE GENOMIC DNA]</scope>
    <source>
        <strain evidence="4">DSM 18017</strain>
    </source>
</reference>
<keyword evidence="1" id="KW-0812">Transmembrane</keyword>
<keyword evidence="4" id="KW-1185">Reference proteome</keyword>
<dbReference type="Gene3D" id="3.30.565.10">
    <property type="entry name" value="Histidine kinase-like ATPase, C-terminal domain"/>
    <property type="match status" value="1"/>
</dbReference>
<evidence type="ECO:0000313" key="3">
    <source>
        <dbReference type="EMBL" id="SIT23714.1"/>
    </source>
</evidence>
<gene>
    <name evidence="3" type="ORF">SAMN05421786_11243</name>
</gene>
<dbReference type="GO" id="GO:0000155">
    <property type="term" value="F:phosphorelay sensor kinase activity"/>
    <property type="evidence" value="ECO:0007669"/>
    <property type="project" value="InterPro"/>
</dbReference>
<keyword evidence="3" id="KW-0418">Kinase</keyword>
<dbReference type="InterPro" id="IPR010559">
    <property type="entry name" value="Sig_transdc_His_kin_internal"/>
</dbReference>
<organism evidence="3 4">
    <name type="scientific">Chryseobacterium ureilyticum</name>
    <dbReference type="NCBI Taxonomy" id="373668"/>
    <lineage>
        <taxon>Bacteria</taxon>
        <taxon>Pseudomonadati</taxon>
        <taxon>Bacteroidota</taxon>
        <taxon>Flavobacteriia</taxon>
        <taxon>Flavobacteriales</taxon>
        <taxon>Weeksellaceae</taxon>
        <taxon>Chryseobacterium group</taxon>
        <taxon>Chryseobacterium</taxon>
    </lineage>
</organism>
<dbReference type="InterPro" id="IPR050640">
    <property type="entry name" value="Bact_2-comp_sensor_kinase"/>
</dbReference>
<evidence type="ECO:0000256" key="1">
    <source>
        <dbReference type="SAM" id="Phobius"/>
    </source>
</evidence>
<dbReference type="PANTHER" id="PTHR34220:SF7">
    <property type="entry name" value="SENSOR HISTIDINE KINASE YPDA"/>
    <property type="match status" value="1"/>
</dbReference>
<keyword evidence="1" id="KW-1133">Transmembrane helix</keyword>
<dbReference type="Proteomes" id="UP000186744">
    <property type="component" value="Unassembled WGS sequence"/>
</dbReference>
<name>A0A1N7QLQ4_9FLAO</name>
<evidence type="ECO:0000259" key="2">
    <source>
        <dbReference type="Pfam" id="PF06580"/>
    </source>
</evidence>
<proteinExistence type="predicted"/>